<proteinExistence type="predicted"/>
<evidence type="ECO:0000259" key="4">
    <source>
        <dbReference type="PROSITE" id="PS50987"/>
    </source>
</evidence>
<evidence type="ECO:0000256" key="2">
    <source>
        <dbReference type="ARBA" id="ARBA00023125"/>
    </source>
</evidence>
<dbReference type="CDD" id="cd00090">
    <property type="entry name" value="HTH_ARSR"/>
    <property type="match status" value="1"/>
</dbReference>
<dbReference type="InterPro" id="IPR036390">
    <property type="entry name" value="WH_DNA-bd_sf"/>
</dbReference>
<dbReference type="NCBIfam" id="NF033788">
    <property type="entry name" value="HTH_metalloreg"/>
    <property type="match status" value="1"/>
</dbReference>
<dbReference type="InterPro" id="IPR011991">
    <property type="entry name" value="ArsR-like_HTH"/>
</dbReference>
<name>A0A3M2WKH2_PSEA0</name>
<dbReference type="PANTHER" id="PTHR33154">
    <property type="entry name" value="TRANSCRIPTIONAL REGULATOR, ARSR FAMILY"/>
    <property type="match status" value="1"/>
</dbReference>
<dbReference type="InterPro" id="IPR036388">
    <property type="entry name" value="WH-like_DNA-bd_sf"/>
</dbReference>
<dbReference type="Gene3D" id="1.10.10.10">
    <property type="entry name" value="Winged helix-like DNA-binding domain superfamily/Winged helix DNA-binding domain"/>
    <property type="match status" value="1"/>
</dbReference>
<evidence type="ECO:0000256" key="1">
    <source>
        <dbReference type="ARBA" id="ARBA00023015"/>
    </source>
</evidence>
<sequence>MCLLLSTKSYLYIAKYRYKVRPIAIYRYTACENDMQIDLDDIIKALAHPVRREILSWLKDPRTTFPAQEHSIEHGVCAGQIDQRAGLSQSTVSAHLATLQRAGLISSKKVGQWHFFRRNEEVIEAFVQALIKELNNPT</sequence>
<evidence type="ECO:0000313" key="6">
    <source>
        <dbReference type="Proteomes" id="UP000277952"/>
    </source>
</evidence>
<dbReference type="AlphaFoldDB" id="A0A3M2WKH2"/>
<accession>A0A3M2WKH2</accession>
<feature type="domain" description="HTH arsR-type" evidence="4">
    <location>
        <begin position="31"/>
        <end position="138"/>
    </location>
</feature>
<dbReference type="Proteomes" id="UP000277952">
    <property type="component" value="Unassembled WGS sequence"/>
</dbReference>
<dbReference type="Pfam" id="PF01022">
    <property type="entry name" value="HTH_5"/>
    <property type="match status" value="1"/>
</dbReference>
<keyword evidence="1" id="KW-0805">Transcription regulation</keyword>
<dbReference type="InterPro" id="IPR051081">
    <property type="entry name" value="HTH_MetalResp_TranReg"/>
</dbReference>
<dbReference type="GO" id="GO:0003677">
    <property type="term" value="F:DNA binding"/>
    <property type="evidence" value="ECO:0007669"/>
    <property type="project" value="UniProtKB-KW"/>
</dbReference>
<evidence type="ECO:0000313" key="5">
    <source>
        <dbReference type="EMBL" id="RML51914.1"/>
    </source>
</evidence>
<organism evidence="5 6">
    <name type="scientific">Pseudomonas amygdali pv. morsprunorum</name>
    <dbReference type="NCBI Taxonomy" id="129138"/>
    <lineage>
        <taxon>Bacteria</taxon>
        <taxon>Pseudomonadati</taxon>
        <taxon>Pseudomonadota</taxon>
        <taxon>Gammaproteobacteria</taxon>
        <taxon>Pseudomonadales</taxon>
        <taxon>Pseudomonadaceae</taxon>
        <taxon>Pseudomonas</taxon>
        <taxon>Pseudomonas amygdali</taxon>
    </lineage>
</organism>
<dbReference type="EMBL" id="RBNS01000207">
    <property type="protein sequence ID" value="RML51914.1"/>
    <property type="molecule type" value="Genomic_DNA"/>
</dbReference>
<comment type="caution">
    <text evidence="5">The sequence shown here is derived from an EMBL/GenBank/DDBJ whole genome shotgun (WGS) entry which is preliminary data.</text>
</comment>
<dbReference type="GO" id="GO:0003700">
    <property type="term" value="F:DNA-binding transcription factor activity"/>
    <property type="evidence" value="ECO:0007669"/>
    <property type="project" value="InterPro"/>
</dbReference>
<dbReference type="PROSITE" id="PS50987">
    <property type="entry name" value="HTH_ARSR_2"/>
    <property type="match status" value="1"/>
</dbReference>
<evidence type="ECO:0000256" key="3">
    <source>
        <dbReference type="ARBA" id="ARBA00023163"/>
    </source>
</evidence>
<reference evidence="5 6" key="1">
    <citation type="submission" date="2018-08" db="EMBL/GenBank/DDBJ databases">
        <title>Recombination of ecologically and evolutionarily significant loci maintains genetic cohesion in the Pseudomonas syringae species complex.</title>
        <authorList>
            <person name="Dillon M."/>
            <person name="Thakur S."/>
            <person name="Almeida R.N.D."/>
            <person name="Weir B.S."/>
            <person name="Guttman D.S."/>
        </authorList>
    </citation>
    <scope>NUCLEOTIDE SEQUENCE [LARGE SCALE GENOMIC DNA]</scope>
    <source>
        <strain evidence="5 6">19322</strain>
    </source>
</reference>
<dbReference type="SMART" id="SM00418">
    <property type="entry name" value="HTH_ARSR"/>
    <property type="match status" value="1"/>
</dbReference>
<gene>
    <name evidence="5" type="ORF">ALQ94_05321</name>
</gene>
<protein>
    <submittedName>
        <fullName evidence="5">ArsR family transcriptional regulator</fullName>
    </submittedName>
</protein>
<dbReference type="PANTHER" id="PTHR33154:SF33">
    <property type="entry name" value="TRANSCRIPTIONAL REPRESSOR SDPR"/>
    <property type="match status" value="1"/>
</dbReference>
<dbReference type="InterPro" id="IPR001845">
    <property type="entry name" value="HTH_ArsR_DNA-bd_dom"/>
</dbReference>
<dbReference type="SUPFAM" id="SSF46785">
    <property type="entry name" value="Winged helix' DNA-binding domain"/>
    <property type="match status" value="1"/>
</dbReference>
<keyword evidence="3" id="KW-0804">Transcription</keyword>
<keyword evidence="2" id="KW-0238">DNA-binding</keyword>